<evidence type="ECO:0000256" key="10">
    <source>
        <dbReference type="ARBA" id="ARBA00023212"/>
    </source>
</evidence>
<sequence length="96" mass="11306">MRLMFQKANSDLDYTQYKLEYEMKTNYPDLAGKKNPELLAIKSQYKTLHPCFKPITAKQKETKNYVCATQTDLELSPWTKEEKTAEEQLKSHRSDL</sequence>
<dbReference type="PANTHER" id="PTHR32017">
    <property type="entry name" value="SPINDLE AND KINETOCHORE-ASSOCIATED PROTEIN 2"/>
    <property type="match status" value="1"/>
</dbReference>
<keyword evidence="11" id="KW-0131">Cell cycle</keyword>
<keyword evidence="8" id="KW-0498">Mitosis</keyword>
<comment type="subcellular location">
    <subcellularLocation>
        <location evidence="2">Chromosome</location>
        <location evidence="2">Centromere</location>
        <location evidence="2">Kinetochore</location>
    </subcellularLocation>
    <subcellularLocation>
        <location evidence="1">Cytoplasm</location>
        <location evidence="1">Cytoskeleton</location>
        <location evidence="1">Spindle</location>
    </subcellularLocation>
</comment>
<evidence type="ECO:0000256" key="8">
    <source>
        <dbReference type="ARBA" id="ARBA00022776"/>
    </source>
</evidence>
<name>A0A811ZXA5_NYCPR</name>
<dbReference type="EMBL" id="CAJHUB010000776">
    <property type="protein sequence ID" value="CAD7693122.1"/>
    <property type="molecule type" value="Genomic_DNA"/>
</dbReference>
<evidence type="ECO:0000313" key="15">
    <source>
        <dbReference type="EMBL" id="CAD7693122.1"/>
    </source>
</evidence>
<evidence type="ECO:0000256" key="7">
    <source>
        <dbReference type="ARBA" id="ARBA00022701"/>
    </source>
</evidence>
<dbReference type="Gene3D" id="6.10.250.1380">
    <property type="match status" value="1"/>
</dbReference>
<dbReference type="GO" id="GO:0000278">
    <property type="term" value="P:mitotic cell cycle"/>
    <property type="evidence" value="ECO:0007669"/>
    <property type="project" value="TreeGrafter"/>
</dbReference>
<evidence type="ECO:0000313" key="16">
    <source>
        <dbReference type="Proteomes" id="UP000645828"/>
    </source>
</evidence>
<reference evidence="15" key="1">
    <citation type="submission" date="2020-12" db="EMBL/GenBank/DDBJ databases">
        <authorList>
            <consortium name="Molecular Ecology Group"/>
        </authorList>
    </citation>
    <scope>NUCLEOTIDE SEQUENCE</scope>
    <source>
        <strain evidence="15">TBG_1078</strain>
    </source>
</reference>
<keyword evidence="7" id="KW-0493">Microtubule</keyword>
<dbReference type="Proteomes" id="UP000645828">
    <property type="component" value="Unassembled WGS sequence"/>
</dbReference>
<dbReference type="GO" id="GO:0008017">
    <property type="term" value="F:microtubule binding"/>
    <property type="evidence" value="ECO:0007669"/>
    <property type="project" value="InterPro"/>
</dbReference>
<keyword evidence="4" id="KW-0158">Chromosome</keyword>
<evidence type="ECO:0000256" key="9">
    <source>
        <dbReference type="ARBA" id="ARBA00022838"/>
    </source>
</evidence>
<proteinExistence type="inferred from homology"/>
<keyword evidence="16" id="KW-1185">Reference proteome</keyword>
<dbReference type="PANTHER" id="PTHR32017:SF3">
    <property type="entry name" value="SPINDLE AND KINETOCHORE-ASSOCIATED PROTEIN 2"/>
    <property type="match status" value="1"/>
</dbReference>
<dbReference type="GO" id="GO:0007059">
    <property type="term" value="P:chromosome segregation"/>
    <property type="evidence" value="ECO:0007669"/>
    <property type="project" value="InterPro"/>
</dbReference>
<dbReference type="InterPro" id="IPR042091">
    <property type="entry name" value="Ska2_N"/>
</dbReference>
<evidence type="ECO:0000256" key="1">
    <source>
        <dbReference type="ARBA" id="ARBA00004186"/>
    </source>
</evidence>
<gene>
    <name evidence="15" type="ORF">NYPRO_LOCUS25914</name>
</gene>
<protein>
    <recommendedName>
        <fullName evidence="13">Protein FAM33A</fullName>
    </recommendedName>
</protein>
<evidence type="ECO:0000256" key="13">
    <source>
        <dbReference type="ARBA" id="ARBA00029651"/>
    </source>
</evidence>
<evidence type="ECO:0000256" key="3">
    <source>
        <dbReference type="ARBA" id="ARBA00010684"/>
    </source>
</evidence>
<keyword evidence="10" id="KW-0206">Cytoskeleton</keyword>
<evidence type="ECO:0000256" key="11">
    <source>
        <dbReference type="ARBA" id="ARBA00023306"/>
    </source>
</evidence>
<keyword evidence="12" id="KW-0137">Centromere</keyword>
<evidence type="ECO:0000256" key="2">
    <source>
        <dbReference type="ARBA" id="ARBA00004629"/>
    </source>
</evidence>
<feature type="domain" description="Ska2 N-terminal" evidence="14">
    <location>
        <begin position="2"/>
        <end position="69"/>
    </location>
</feature>
<evidence type="ECO:0000256" key="12">
    <source>
        <dbReference type="ARBA" id="ARBA00023328"/>
    </source>
</evidence>
<comment type="similarity">
    <text evidence="3">Belongs to the SKA2 family.</text>
</comment>
<dbReference type="InterPro" id="IPR026762">
    <property type="entry name" value="Ska2"/>
</dbReference>
<dbReference type="GO" id="GO:0051301">
    <property type="term" value="P:cell division"/>
    <property type="evidence" value="ECO:0007669"/>
    <property type="project" value="UniProtKB-KW"/>
</dbReference>
<organism evidence="15 16">
    <name type="scientific">Nyctereutes procyonoides</name>
    <name type="common">Raccoon dog</name>
    <name type="synonym">Canis procyonoides</name>
    <dbReference type="NCBI Taxonomy" id="34880"/>
    <lineage>
        <taxon>Eukaryota</taxon>
        <taxon>Metazoa</taxon>
        <taxon>Chordata</taxon>
        <taxon>Craniata</taxon>
        <taxon>Vertebrata</taxon>
        <taxon>Euteleostomi</taxon>
        <taxon>Mammalia</taxon>
        <taxon>Eutheria</taxon>
        <taxon>Laurasiatheria</taxon>
        <taxon>Carnivora</taxon>
        <taxon>Caniformia</taxon>
        <taxon>Canidae</taxon>
        <taxon>Nyctereutes</taxon>
    </lineage>
</organism>
<keyword evidence="9" id="KW-0995">Kinetochore</keyword>
<evidence type="ECO:0000256" key="4">
    <source>
        <dbReference type="ARBA" id="ARBA00022454"/>
    </source>
</evidence>
<evidence type="ECO:0000259" key="14">
    <source>
        <dbReference type="Pfam" id="PF16740"/>
    </source>
</evidence>
<comment type="caution">
    <text evidence="15">The sequence shown here is derived from an EMBL/GenBank/DDBJ whole genome shotgun (WGS) entry which is preliminary data.</text>
</comment>
<dbReference type="AlphaFoldDB" id="A0A811ZXA5"/>
<keyword evidence="5" id="KW-0963">Cytoplasm</keyword>
<evidence type="ECO:0000256" key="5">
    <source>
        <dbReference type="ARBA" id="ARBA00022490"/>
    </source>
</evidence>
<evidence type="ECO:0000256" key="6">
    <source>
        <dbReference type="ARBA" id="ARBA00022618"/>
    </source>
</evidence>
<accession>A0A811ZXA5</accession>
<dbReference type="GO" id="GO:0005876">
    <property type="term" value="C:spindle microtubule"/>
    <property type="evidence" value="ECO:0007669"/>
    <property type="project" value="InterPro"/>
</dbReference>
<keyword evidence="6" id="KW-0132">Cell division</keyword>
<dbReference type="GO" id="GO:0000940">
    <property type="term" value="C:outer kinetochore"/>
    <property type="evidence" value="ECO:0007669"/>
    <property type="project" value="InterPro"/>
</dbReference>
<dbReference type="Pfam" id="PF16740">
    <property type="entry name" value="SKA2"/>
    <property type="match status" value="1"/>
</dbReference>